<sequence>MSDAGPNAATGREPHEVASRSPGATLAQPGDASVPRSPDAADPRGAALHTVEIDVAPDHPAFDGHFPDNPLLPGVVLLAEVLEAAAAAPALAARIGSAPRIGQVKFLGAVGPGTRLAIRFADAPNGLRFDVRIVAADAERDAATGLVERAPARSDAAPAAGGGR</sequence>
<evidence type="ECO:0000259" key="2">
    <source>
        <dbReference type="Pfam" id="PF22818"/>
    </source>
</evidence>
<name>A0A7Y6NLL7_9BURK</name>
<feature type="domain" description="ApeI dehydratase-like" evidence="2">
    <location>
        <begin position="49"/>
        <end position="133"/>
    </location>
</feature>
<keyword evidence="4" id="KW-1185">Reference proteome</keyword>
<dbReference type="EMBL" id="JABWMJ010000002">
    <property type="protein sequence ID" value="NUZ05453.1"/>
    <property type="molecule type" value="Genomic_DNA"/>
</dbReference>
<dbReference type="SUPFAM" id="SSF54637">
    <property type="entry name" value="Thioesterase/thiol ester dehydrase-isomerase"/>
    <property type="match status" value="1"/>
</dbReference>
<organism evidence="3 4">
    <name type="scientific">Piscinibacter koreensis</name>
    <dbReference type="NCBI Taxonomy" id="2742824"/>
    <lineage>
        <taxon>Bacteria</taxon>
        <taxon>Pseudomonadati</taxon>
        <taxon>Pseudomonadota</taxon>
        <taxon>Betaproteobacteria</taxon>
        <taxon>Burkholderiales</taxon>
        <taxon>Sphaerotilaceae</taxon>
        <taxon>Piscinibacter</taxon>
    </lineage>
</organism>
<proteinExistence type="predicted"/>
<gene>
    <name evidence="3" type="ORF">HQN59_06720</name>
</gene>
<evidence type="ECO:0000256" key="1">
    <source>
        <dbReference type="SAM" id="MobiDB-lite"/>
    </source>
</evidence>
<comment type="caution">
    <text evidence="3">The sequence shown here is derived from an EMBL/GenBank/DDBJ whole genome shotgun (WGS) entry which is preliminary data.</text>
</comment>
<reference evidence="3 4" key="1">
    <citation type="submission" date="2020-06" db="EMBL/GenBank/DDBJ databases">
        <title>Schlegella sp. ID0723 isolated from air conditioner.</title>
        <authorList>
            <person name="Kim D.Y."/>
            <person name="Kim D.-U."/>
        </authorList>
    </citation>
    <scope>NUCLEOTIDE SEQUENCE [LARGE SCALE GENOMIC DNA]</scope>
    <source>
        <strain evidence="3 4">ID0723</strain>
    </source>
</reference>
<feature type="region of interest" description="Disordered" evidence="1">
    <location>
        <begin position="1"/>
        <end position="44"/>
    </location>
</feature>
<dbReference type="Pfam" id="PF22818">
    <property type="entry name" value="ApeI-like"/>
    <property type="match status" value="1"/>
</dbReference>
<protein>
    <recommendedName>
        <fullName evidence="2">ApeI dehydratase-like domain-containing protein</fullName>
    </recommendedName>
</protein>
<evidence type="ECO:0000313" key="3">
    <source>
        <dbReference type="EMBL" id="NUZ05453.1"/>
    </source>
</evidence>
<dbReference type="Gene3D" id="3.10.129.10">
    <property type="entry name" value="Hotdog Thioesterase"/>
    <property type="match status" value="1"/>
</dbReference>
<dbReference type="RefSeq" id="WP_176067314.1">
    <property type="nucleotide sequence ID" value="NZ_JABWMJ010000002.1"/>
</dbReference>
<dbReference type="Proteomes" id="UP000529637">
    <property type="component" value="Unassembled WGS sequence"/>
</dbReference>
<evidence type="ECO:0000313" key="4">
    <source>
        <dbReference type="Proteomes" id="UP000529637"/>
    </source>
</evidence>
<dbReference type="GO" id="GO:0016829">
    <property type="term" value="F:lyase activity"/>
    <property type="evidence" value="ECO:0007669"/>
    <property type="project" value="UniProtKB-KW"/>
</dbReference>
<dbReference type="InterPro" id="IPR054545">
    <property type="entry name" value="ApeI-like"/>
</dbReference>
<dbReference type="InterPro" id="IPR029069">
    <property type="entry name" value="HotDog_dom_sf"/>
</dbReference>
<dbReference type="AlphaFoldDB" id="A0A7Y6NLL7"/>
<accession>A0A7Y6NLL7</accession>